<evidence type="ECO:0000256" key="3">
    <source>
        <dbReference type="ARBA" id="ARBA00023157"/>
    </source>
</evidence>
<sequence>MKAFISLLIVLSIFSCKKEKDVNYIVFSGVIKNQVNDYLILTKSNKDIDTINIDSVGTFIDTLFINNGYYLISHGKTFLRPYFEVGEDFSVNFDVENFTETLRYEGSGAEINNYVTKKRQNELDIIENRAEFYGLPESEYKSKVYAIKDNNIKLLKEYEAISINFKSKELKNIEYEFVNNLLSYEEFHAYFTKVDSFEVSSTFLPDLSNFDFNNGKDYLFSPAYKRILNLSLKDSTEAVLKTKDSPRDIVLLSRIAEIDNDTIRNSMLYNESVYGITYTNNLDDYYKIFMNGSTNQNDKLEITEAFQKLKKVDKGQVSPEFIDYINFNGGKNSLSDYQGKYVYIDIWATWCAPCKKEIPFLKEIEQQYKNKNIEFISISIDKQSDFDKWKKMVSQENLSGIQLYADNAWNSQFVQDYLIKGIPRFIIIDPVGKIYNANAPRPSDKDLHKQFESMNI</sequence>
<gene>
    <name evidence="6" type="ORF">BN863_9260</name>
</gene>
<dbReference type="InterPro" id="IPR036249">
    <property type="entry name" value="Thioredoxin-like_sf"/>
</dbReference>
<keyword evidence="7" id="KW-1185">Reference proteome</keyword>
<dbReference type="CDD" id="cd02966">
    <property type="entry name" value="TlpA_like_family"/>
    <property type="match status" value="1"/>
</dbReference>
<proteinExistence type="predicted"/>
<name>T2KJN3_FORAG</name>
<dbReference type="PROSITE" id="PS51257">
    <property type="entry name" value="PROKAR_LIPOPROTEIN"/>
    <property type="match status" value="1"/>
</dbReference>
<evidence type="ECO:0000256" key="2">
    <source>
        <dbReference type="ARBA" id="ARBA00022748"/>
    </source>
</evidence>
<dbReference type="Proteomes" id="UP000016160">
    <property type="component" value="Chromosome"/>
</dbReference>
<dbReference type="Pfam" id="PF13905">
    <property type="entry name" value="Thioredoxin_8"/>
    <property type="match status" value="1"/>
</dbReference>
<dbReference type="InterPro" id="IPR013766">
    <property type="entry name" value="Thioredoxin_domain"/>
</dbReference>
<dbReference type="GO" id="GO:0030313">
    <property type="term" value="C:cell envelope"/>
    <property type="evidence" value="ECO:0007669"/>
    <property type="project" value="UniProtKB-SubCell"/>
</dbReference>
<dbReference type="SUPFAM" id="SSF52833">
    <property type="entry name" value="Thioredoxin-like"/>
    <property type="match status" value="1"/>
</dbReference>
<keyword evidence="2" id="KW-0201">Cytochrome c-type biogenesis</keyword>
<evidence type="ECO:0000256" key="4">
    <source>
        <dbReference type="ARBA" id="ARBA00023284"/>
    </source>
</evidence>
<dbReference type="PANTHER" id="PTHR42852">
    <property type="entry name" value="THIOL:DISULFIDE INTERCHANGE PROTEIN DSBE"/>
    <property type="match status" value="1"/>
</dbReference>
<dbReference type="RefSeq" id="WP_038528028.1">
    <property type="nucleotide sequence ID" value="NZ_HG315671.1"/>
</dbReference>
<dbReference type="PANTHER" id="PTHR42852:SF6">
    <property type="entry name" value="THIOL:DISULFIDE INTERCHANGE PROTEIN DSBE"/>
    <property type="match status" value="1"/>
</dbReference>
<dbReference type="Gene3D" id="3.40.30.10">
    <property type="entry name" value="Glutaredoxin"/>
    <property type="match status" value="1"/>
</dbReference>
<comment type="subcellular location">
    <subcellularLocation>
        <location evidence="1">Cell envelope</location>
    </subcellularLocation>
</comment>
<evidence type="ECO:0000313" key="6">
    <source>
        <dbReference type="EMBL" id="CDF78638.1"/>
    </source>
</evidence>
<organism evidence="6 7">
    <name type="scientific">Formosa agariphila (strain DSM 15362 / KCTC 12365 / LMG 23005 / KMM 3901 / M-2Alg 35-1)</name>
    <dbReference type="NCBI Taxonomy" id="1347342"/>
    <lineage>
        <taxon>Bacteria</taxon>
        <taxon>Pseudomonadati</taxon>
        <taxon>Bacteroidota</taxon>
        <taxon>Flavobacteriia</taxon>
        <taxon>Flavobacteriales</taxon>
        <taxon>Flavobacteriaceae</taxon>
        <taxon>Formosa</taxon>
    </lineage>
</organism>
<keyword evidence="4" id="KW-0676">Redox-active center</keyword>
<dbReference type="PATRIC" id="fig|1347342.6.peg.936"/>
<dbReference type="STRING" id="1347342.BN863_9260"/>
<reference evidence="6 7" key="1">
    <citation type="journal article" date="2013" name="Appl. Environ. Microbiol.">
        <title>The genome of the alga-associated marine flavobacterium Formosa agariphila KMM 3901T reveals a broad potential for degradation of algal polysaccharides.</title>
        <authorList>
            <person name="Mann A.J."/>
            <person name="Hahnke R.L."/>
            <person name="Huang S."/>
            <person name="Werner J."/>
            <person name="Xing P."/>
            <person name="Barbeyron T."/>
            <person name="Huettel B."/>
            <person name="Stueber K."/>
            <person name="Reinhardt R."/>
            <person name="Harder J."/>
            <person name="Gloeckner F.O."/>
            <person name="Amann R.I."/>
            <person name="Teeling H."/>
        </authorList>
    </citation>
    <scope>NUCLEOTIDE SEQUENCE [LARGE SCALE GENOMIC DNA]</scope>
    <source>
        <strain evidence="7">DSM 15362 / KCTC 12365 / LMG 23005 / KMM 3901</strain>
    </source>
</reference>
<dbReference type="OrthoDB" id="743079at2"/>
<dbReference type="AlphaFoldDB" id="T2KJN3"/>
<evidence type="ECO:0000256" key="1">
    <source>
        <dbReference type="ARBA" id="ARBA00004196"/>
    </source>
</evidence>
<protein>
    <submittedName>
        <fullName evidence="6">Thioredoxin domain protein</fullName>
    </submittedName>
</protein>
<dbReference type="EMBL" id="HG315671">
    <property type="protein sequence ID" value="CDF78638.1"/>
    <property type="molecule type" value="Genomic_DNA"/>
</dbReference>
<dbReference type="HOGENOM" id="CLU_042529_1_1_10"/>
<feature type="domain" description="Thioredoxin" evidence="5">
    <location>
        <begin position="312"/>
        <end position="456"/>
    </location>
</feature>
<evidence type="ECO:0000313" key="7">
    <source>
        <dbReference type="Proteomes" id="UP000016160"/>
    </source>
</evidence>
<dbReference type="PROSITE" id="PS51352">
    <property type="entry name" value="THIOREDOXIN_2"/>
    <property type="match status" value="1"/>
</dbReference>
<evidence type="ECO:0000259" key="5">
    <source>
        <dbReference type="PROSITE" id="PS51352"/>
    </source>
</evidence>
<dbReference type="GO" id="GO:0017004">
    <property type="term" value="P:cytochrome complex assembly"/>
    <property type="evidence" value="ECO:0007669"/>
    <property type="project" value="UniProtKB-KW"/>
</dbReference>
<dbReference type="eggNOG" id="COG0526">
    <property type="taxonomic scope" value="Bacteria"/>
</dbReference>
<accession>T2KJN3</accession>
<keyword evidence="3" id="KW-1015">Disulfide bond</keyword>
<dbReference type="InterPro" id="IPR050553">
    <property type="entry name" value="Thioredoxin_ResA/DsbE_sf"/>
</dbReference>
<dbReference type="InterPro" id="IPR012336">
    <property type="entry name" value="Thioredoxin-like_fold"/>
</dbReference>